<organism evidence="1 2">
    <name type="scientific">Abeliophyllum distichum</name>
    <dbReference type="NCBI Taxonomy" id="126358"/>
    <lineage>
        <taxon>Eukaryota</taxon>
        <taxon>Viridiplantae</taxon>
        <taxon>Streptophyta</taxon>
        <taxon>Embryophyta</taxon>
        <taxon>Tracheophyta</taxon>
        <taxon>Spermatophyta</taxon>
        <taxon>Magnoliopsida</taxon>
        <taxon>eudicotyledons</taxon>
        <taxon>Gunneridae</taxon>
        <taxon>Pentapetalae</taxon>
        <taxon>asterids</taxon>
        <taxon>lamiids</taxon>
        <taxon>Lamiales</taxon>
        <taxon>Oleaceae</taxon>
        <taxon>Forsythieae</taxon>
        <taxon>Abeliophyllum</taxon>
    </lineage>
</organism>
<dbReference type="EMBL" id="JBFOLK010000002">
    <property type="protein sequence ID" value="KAL2532581.1"/>
    <property type="molecule type" value="Genomic_DNA"/>
</dbReference>
<name>A0ABD1V5W6_9LAMI</name>
<proteinExistence type="predicted"/>
<dbReference type="AlphaFoldDB" id="A0ABD1V5W6"/>
<keyword evidence="2" id="KW-1185">Reference proteome</keyword>
<gene>
    <name evidence="1" type="ORF">Adt_05932</name>
</gene>
<reference evidence="2" key="1">
    <citation type="submission" date="2024-07" db="EMBL/GenBank/DDBJ databases">
        <title>Two chromosome-level genome assemblies of Korean endemic species Abeliophyllum distichum and Forsythia ovata (Oleaceae).</title>
        <authorList>
            <person name="Jang H."/>
        </authorList>
    </citation>
    <scope>NUCLEOTIDE SEQUENCE [LARGE SCALE GENOMIC DNA]</scope>
</reference>
<protein>
    <submittedName>
        <fullName evidence="1">Uncharacterized protein</fullName>
    </submittedName>
</protein>
<evidence type="ECO:0000313" key="1">
    <source>
        <dbReference type="EMBL" id="KAL2532581.1"/>
    </source>
</evidence>
<accession>A0ABD1V5W6</accession>
<sequence>MQTKGNDILKKPVPMRASSSELNQKKYYRYHRSAGHDIDNFQDLKDVREKLIRRGHLKEFLAPLDGRVELSPPRDWAELPHPSHLNRTEVLSSAIAKPDVEKFSFSEEDPSHVLQPHSDAVVITMPISRINIHRTLVNDESFINILYIRTFKQMEIDV</sequence>
<dbReference type="Proteomes" id="UP001604336">
    <property type="component" value="Unassembled WGS sequence"/>
</dbReference>
<evidence type="ECO:0000313" key="2">
    <source>
        <dbReference type="Proteomes" id="UP001604336"/>
    </source>
</evidence>
<comment type="caution">
    <text evidence="1">The sequence shown here is derived from an EMBL/GenBank/DDBJ whole genome shotgun (WGS) entry which is preliminary data.</text>
</comment>